<accession>A0A816KNA9</accession>
<name>A0A816KNA9_BRANA</name>
<protein>
    <submittedName>
        <fullName evidence="1">(rape) hypothetical protein</fullName>
    </submittedName>
</protein>
<dbReference type="EMBL" id="HG994366">
    <property type="protein sequence ID" value="CAF1921665.1"/>
    <property type="molecule type" value="Genomic_DNA"/>
</dbReference>
<reference evidence="1" key="1">
    <citation type="submission" date="2021-01" db="EMBL/GenBank/DDBJ databases">
        <authorList>
            <consortium name="Genoscope - CEA"/>
            <person name="William W."/>
        </authorList>
    </citation>
    <scope>NUCLEOTIDE SEQUENCE</scope>
</reference>
<dbReference type="AlphaFoldDB" id="A0A816KNA9"/>
<dbReference type="Proteomes" id="UP001295469">
    <property type="component" value="Chromosome C02"/>
</dbReference>
<evidence type="ECO:0000313" key="1">
    <source>
        <dbReference type="EMBL" id="CAF1921665.1"/>
    </source>
</evidence>
<organism evidence="1">
    <name type="scientific">Brassica napus</name>
    <name type="common">Rape</name>
    <dbReference type="NCBI Taxonomy" id="3708"/>
    <lineage>
        <taxon>Eukaryota</taxon>
        <taxon>Viridiplantae</taxon>
        <taxon>Streptophyta</taxon>
        <taxon>Embryophyta</taxon>
        <taxon>Tracheophyta</taxon>
        <taxon>Spermatophyta</taxon>
        <taxon>Magnoliopsida</taxon>
        <taxon>eudicotyledons</taxon>
        <taxon>Gunneridae</taxon>
        <taxon>Pentapetalae</taxon>
        <taxon>rosids</taxon>
        <taxon>malvids</taxon>
        <taxon>Brassicales</taxon>
        <taxon>Brassicaceae</taxon>
        <taxon>Brassiceae</taxon>
        <taxon>Brassica</taxon>
    </lineage>
</organism>
<gene>
    <name evidence="1" type="ORF">DARMORV10_C02P62670.1</name>
</gene>
<sequence length="43" mass="5507">MDNVIKSLYFFFLVLNKILKKTTRMSQIFKFLIFKFFYKYFFF</sequence>
<proteinExistence type="predicted"/>